<dbReference type="EMBL" id="JAEAGR010000006">
    <property type="protein sequence ID" value="MBH1940831.1"/>
    <property type="molecule type" value="Genomic_DNA"/>
</dbReference>
<dbReference type="GO" id="GO:0003677">
    <property type="term" value="F:DNA binding"/>
    <property type="evidence" value="ECO:0007669"/>
    <property type="project" value="InterPro"/>
</dbReference>
<dbReference type="InterPro" id="IPR000792">
    <property type="entry name" value="Tscrpt_reg_LuxR_C"/>
</dbReference>
<name>A0A8J7H6Z9_9FIRM</name>
<dbReference type="SUPFAM" id="SSF46894">
    <property type="entry name" value="C-terminal effector domain of the bipartite response regulators"/>
    <property type="match status" value="1"/>
</dbReference>
<dbReference type="RefSeq" id="WP_197661050.1">
    <property type="nucleotide sequence ID" value="NZ_JAEAGR010000006.1"/>
</dbReference>
<organism evidence="2 3">
    <name type="scientific">Mobilitalea sibirica</name>
    <dbReference type="NCBI Taxonomy" id="1462919"/>
    <lineage>
        <taxon>Bacteria</taxon>
        <taxon>Bacillati</taxon>
        <taxon>Bacillota</taxon>
        <taxon>Clostridia</taxon>
        <taxon>Lachnospirales</taxon>
        <taxon>Lachnospiraceae</taxon>
        <taxon>Mobilitalea</taxon>
    </lineage>
</organism>
<evidence type="ECO:0000259" key="1">
    <source>
        <dbReference type="SMART" id="SM00421"/>
    </source>
</evidence>
<dbReference type="Gene3D" id="1.10.10.10">
    <property type="entry name" value="Winged helix-like DNA-binding domain superfamily/Winged helix DNA-binding domain"/>
    <property type="match status" value="1"/>
</dbReference>
<evidence type="ECO:0000313" key="2">
    <source>
        <dbReference type="EMBL" id="MBH1940831.1"/>
    </source>
</evidence>
<dbReference type="Pfam" id="PF00196">
    <property type="entry name" value="GerE"/>
    <property type="match status" value="1"/>
</dbReference>
<keyword evidence="3" id="KW-1185">Reference proteome</keyword>
<dbReference type="GO" id="GO:0006355">
    <property type="term" value="P:regulation of DNA-templated transcription"/>
    <property type="evidence" value="ECO:0007669"/>
    <property type="project" value="InterPro"/>
</dbReference>
<dbReference type="Proteomes" id="UP000623269">
    <property type="component" value="Unassembled WGS sequence"/>
</dbReference>
<protein>
    <submittedName>
        <fullName evidence="2">DUF2087 domain-containing protein</fullName>
    </submittedName>
</protein>
<comment type="caution">
    <text evidence="2">The sequence shown here is derived from an EMBL/GenBank/DDBJ whole genome shotgun (WGS) entry which is preliminary data.</text>
</comment>
<dbReference type="InterPro" id="IPR018656">
    <property type="entry name" value="DUF2087"/>
</dbReference>
<feature type="domain" description="HTH luxR-type" evidence="1">
    <location>
        <begin position="76"/>
        <end position="133"/>
    </location>
</feature>
<dbReference type="InterPro" id="IPR036388">
    <property type="entry name" value="WH-like_DNA-bd_sf"/>
</dbReference>
<gene>
    <name evidence="2" type="ORF">I5677_08015</name>
</gene>
<dbReference type="Pfam" id="PF09860">
    <property type="entry name" value="DUF2087"/>
    <property type="match status" value="1"/>
</dbReference>
<proteinExistence type="predicted"/>
<dbReference type="InterPro" id="IPR016032">
    <property type="entry name" value="Sig_transdc_resp-reg_C-effctor"/>
</dbReference>
<dbReference type="AlphaFoldDB" id="A0A8J7H6Z9"/>
<reference evidence="2" key="1">
    <citation type="submission" date="2020-12" db="EMBL/GenBank/DDBJ databases">
        <title>M. sibirica DSM 26468T genome.</title>
        <authorList>
            <person name="Thieme N."/>
            <person name="Rettenmaier R."/>
            <person name="Zverlov V."/>
            <person name="Liebl W."/>
        </authorList>
    </citation>
    <scope>NUCLEOTIDE SEQUENCE</scope>
    <source>
        <strain evidence="2">DSM 26468</strain>
    </source>
</reference>
<dbReference type="PRINTS" id="PR00038">
    <property type="entry name" value="HTHLUXR"/>
</dbReference>
<accession>A0A8J7H6Z9</accession>
<evidence type="ECO:0000313" key="3">
    <source>
        <dbReference type="Proteomes" id="UP000623269"/>
    </source>
</evidence>
<dbReference type="SMART" id="SM00421">
    <property type="entry name" value="HTH_LUXR"/>
    <property type="match status" value="1"/>
</dbReference>
<sequence>MNLNLDELSLEEIKNGYTYDSHTERYQCLLCGSIYSVGEIFQFDGRFFEASRAIRIHMEQKHGNMLPFLIDSDSKYNTITDKQKELLRFLQEGLSDQEIALKLSISASTVRHQKFSFREKAKQAKMYLAIYELALERTATSDKDSIVPIHDGAVMVDDRYITTKEESDKIISTVFESLSPLKLKLFSAKEKKKIVTLRKIAEQFEKGKTYTEKEINQILKEIYSDYPTLRRYLIQYGFMERSKDCTQYRLK</sequence>